<keyword evidence="3" id="KW-0813">Transport</keyword>
<keyword evidence="6 8" id="KW-1133">Transmembrane helix</keyword>
<gene>
    <name evidence="9" type="ORF">FKR84_03120</name>
</gene>
<protein>
    <submittedName>
        <fullName evidence="9">AI-2E family transporter</fullName>
    </submittedName>
</protein>
<sequence>MTSKTITYGILRAVGIIVGIILLLLFIYKIQSVIVYIAMAAVIALIGRPIVIFLKHRCYFPNALAVVTVLIIVLGVFIGLIGLFVPIIIEQSRNLSQIDLQAFKNDLNILNNQIRDYLGLQKEINILQHLQGTSYFKDFNLGMIPNFLNMVFSGFGAGLIAIFSTLFISFFFLKDSNLMLNSILVFSNRGEEARFKRVFNKIKVLLSRYFVGLTMQLFVLFVLYSILLMVFDIDNPIAIAFICAALNIVPYLGPIIAGVLMMLFVISSNLGSDFSSIILPRLLYILAGYSVAQLIDNFINQPLIFGKSVRSHPLEIFLIILIAGLLFGIIGMVIAIPSYTAIKVIAKEAFSEYKIVKKLTRDM</sequence>
<feature type="transmembrane region" description="Helical" evidence="8">
    <location>
        <begin position="66"/>
        <end position="89"/>
    </location>
</feature>
<evidence type="ECO:0000256" key="1">
    <source>
        <dbReference type="ARBA" id="ARBA00004651"/>
    </source>
</evidence>
<dbReference type="GO" id="GO:0005886">
    <property type="term" value="C:plasma membrane"/>
    <property type="evidence" value="ECO:0007669"/>
    <property type="project" value="UniProtKB-SubCell"/>
</dbReference>
<dbReference type="RefSeq" id="WP_141420735.1">
    <property type="nucleotide sequence ID" value="NZ_VIAR01000002.1"/>
</dbReference>
<feature type="transmembrane region" description="Helical" evidence="8">
    <location>
        <begin position="9"/>
        <end position="28"/>
    </location>
</feature>
<dbReference type="Proteomes" id="UP000317169">
    <property type="component" value="Unassembled WGS sequence"/>
</dbReference>
<dbReference type="InterPro" id="IPR002549">
    <property type="entry name" value="AI-2E-like"/>
</dbReference>
<keyword evidence="4" id="KW-1003">Cell membrane</keyword>
<dbReference type="Pfam" id="PF01594">
    <property type="entry name" value="AI-2E_transport"/>
    <property type="match status" value="1"/>
</dbReference>
<dbReference type="EMBL" id="VIAR01000002">
    <property type="protein sequence ID" value="TQD40205.1"/>
    <property type="molecule type" value="Genomic_DNA"/>
</dbReference>
<comment type="caution">
    <text evidence="9">The sequence shown here is derived from an EMBL/GenBank/DDBJ whole genome shotgun (WGS) entry which is preliminary data.</text>
</comment>
<evidence type="ECO:0000256" key="4">
    <source>
        <dbReference type="ARBA" id="ARBA00022475"/>
    </source>
</evidence>
<feature type="transmembrane region" description="Helical" evidence="8">
    <location>
        <begin position="237"/>
        <end position="266"/>
    </location>
</feature>
<feature type="transmembrane region" description="Helical" evidence="8">
    <location>
        <begin position="278"/>
        <end position="296"/>
    </location>
</feature>
<accession>A0A507ZZW2</accession>
<keyword evidence="5 8" id="KW-0812">Transmembrane</keyword>
<evidence type="ECO:0000256" key="7">
    <source>
        <dbReference type="ARBA" id="ARBA00023136"/>
    </source>
</evidence>
<evidence type="ECO:0000313" key="10">
    <source>
        <dbReference type="Proteomes" id="UP000317169"/>
    </source>
</evidence>
<feature type="transmembrane region" description="Helical" evidence="8">
    <location>
        <begin position="316"/>
        <end position="337"/>
    </location>
</feature>
<comment type="subcellular location">
    <subcellularLocation>
        <location evidence="1">Cell membrane</location>
        <topology evidence="1">Multi-pass membrane protein</topology>
    </subcellularLocation>
</comment>
<evidence type="ECO:0000256" key="5">
    <source>
        <dbReference type="ARBA" id="ARBA00022692"/>
    </source>
</evidence>
<reference evidence="9 10" key="1">
    <citation type="submission" date="2019-06" db="EMBL/GenBank/DDBJ databases">
        <title>Flavibacter putida gen. nov., sp. nov., a novel marine bacterium of the family Flavobacteriaceae isolated from coastal seawater.</title>
        <authorList>
            <person name="Feng X."/>
        </authorList>
    </citation>
    <scope>NUCLEOTIDE SEQUENCE [LARGE SCALE GENOMIC DNA]</scope>
    <source>
        <strain evidence="9 10">PLHSN227</strain>
    </source>
</reference>
<dbReference type="AlphaFoldDB" id="A0A507ZZW2"/>
<evidence type="ECO:0000313" key="9">
    <source>
        <dbReference type="EMBL" id="TQD40205.1"/>
    </source>
</evidence>
<dbReference type="PANTHER" id="PTHR21716">
    <property type="entry name" value="TRANSMEMBRANE PROTEIN"/>
    <property type="match status" value="1"/>
</dbReference>
<evidence type="ECO:0000256" key="2">
    <source>
        <dbReference type="ARBA" id="ARBA00009773"/>
    </source>
</evidence>
<proteinExistence type="inferred from homology"/>
<dbReference type="OrthoDB" id="9793390at2"/>
<evidence type="ECO:0000256" key="8">
    <source>
        <dbReference type="SAM" id="Phobius"/>
    </source>
</evidence>
<feature type="transmembrane region" description="Helical" evidence="8">
    <location>
        <begin position="34"/>
        <end position="54"/>
    </location>
</feature>
<evidence type="ECO:0000256" key="6">
    <source>
        <dbReference type="ARBA" id="ARBA00022989"/>
    </source>
</evidence>
<comment type="similarity">
    <text evidence="2">Belongs to the autoinducer-2 exporter (AI-2E) (TC 2.A.86) family.</text>
</comment>
<feature type="transmembrane region" description="Helical" evidence="8">
    <location>
        <begin position="147"/>
        <end position="173"/>
    </location>
</feature>
<dbReference type="PANTHER" id="PTHR21716:SF53">
    <property type="entry name" value="PERMEASE PERM-RELATED"/>
    <property type="match status" value="1"/>
</dbReference>
<feature type="transmembrane region" description="Helical" evidence="8">
    <location>
        <begin position="209"/>
        <end position="231"/>
    </location>
</feature>
<name>A0A507ZZW2_9FLAO</name>
<keyword evidence="7 8" id="KW-0472">Membrane</keyword>
<organism evidence="9 10">
    <name type="scientific">Haloflavibacter putidus</name>
    <dbReference type="NCBI Taxonomy" id="2576776"/>
    <lineage>
        <taxon>Bacteria</taxon>
        <taxon>Pseudomonadati</taxon>
        <taxon>Bacteroidota</taxon>
        <taxon>Flavobacteriia</taxon>
        <taxon>Flavobacteriales</taxon>
        <taxon>Flavobacteriaceae</taxon>
        <taxon>Haloflavibacter</taxon>
    </lineage>
</organism>
<evidence type="ECO:0000256" key="3">
    <source>
        <dbReference type="ARBA" id="ARBA00022448"/>
    </source>
</evidence>
<keyword evidence="10" id="KW-1185">Reference proteome</keyword>